<dbReference type="InterPro" id="IPR039420">
    <property type="entry name" value="WalR-like"/>
</dbReference>
<dbReference type="PROSITE" id="PS51755">
    <property type="entry name" value="OMPR_PHOB"/>
    <property type="match status" value="1"/>
</dbReference>
<dbReference type="KEGG" id="smas:HUE87_00680"/>
<dbReference type="Gene3D" id="3.40.50.2300">
    <property type="match status" value="1"/>
</dbReference>
<dbReference type="GO" id="GO:0000156">
    <property type="term" value="F:phosphorelay response regulator activity"/>
    <property type="evidence" value="ECO:0007669"/>
    <property type="project" value="TreeGrafter"/>
</dbReference>
<dbReference type="InterPro" id="IPR001789">
    <property type="entry name" value="Sig_transdc_resp-reg_receiver"/>
</dbReference>
<reference evidence="10 11" key="1">
    <citation type="submission" date="2020-05" db="EMBL/GenBank/DDBJ databases">
        <title>Sulfurimonas marisnigri, sp. nov., and Sulfurimonas baltica, sp. nov., manganese oxide reducing chemolithoautotrophs of the class Epsilonproteobacteria isolated from the pelagic redoxclines of the Black and Baltic Seas and emended description of the genus Sulfurimonas.</title>
        <authorList>
            <person name="Henkel J.V."/>
            <person name="Laudan C."/>
            <person name="Werner J."/>
            <person name="Neu T."/>
            <person name="Plewe S."/>
            <person name="Sproer C."/>
            <person name="Bunk B."/>
            <person name="Schulz-Vogt H.N."/>
        </authorList>
    </citation>
    <scope>NUCLEOTIDE SEQUENCE [LARGE SCALE GENOMIC DNA]</scope>
    <source>
        <strain evidence="10 11">SoZ1</strain>
    </source>
</reference>
<dbReference type="Proteomes" id="UP000593836">
    <property type="component" value="Chromosome"/>
</dbReference>
<evidence type="ECO:0000256" key="7">
    <source>
        <dbReference type="PROSITE-ProRule" id="PRU01091"/>
    </source>
</evidence>
<keyword evidence="5" id="KW-0804">Transcription</keyword>
<dbReference type="SMART" id="SM00448">
    <property type="entry name" value="REC"/>
    <property type="match status" value="1"/>
</dbReference>
<feature type="DNA-binding region" description="OmpR/PhoB-type" evidence="7">
    <location>
        <begin position="127"/>
        <end position="222"/>
    </location>
</feature>
<evidence type="ECO:0000256" key="4">
    <source>
        <dbReference type="ARBA" id="ARBA00023125"/>
    </source>
</evidence>
<dbReference type="Pfam" id="PF00486">
    <property type="entry name" value="Trans_reg_C"/>
    <property type="match status" value="1"/>
</dbReference>
<sequence length="223" mass="25856">MKAKILLLEDDLTLSETVVEFLQENDYEVITAYDGEEASELIYEQQFDLFLLDVNVPLLNGFELLKQKRDDGIKTPAIYITSLNSIDSLENGYKSGCDDYIRKPFVLKELLFRVESILKRGFFHESSSRVKIDVHVEYDTESNLLFVDSKHVGLNTKTSQLLKLFLQNQEEVISHERIYDALWSYGETPSENALRTYIKDLRKIIGKEKIVSIKKLGYRFSPQ</sequence>
<evidence type="ECO:0000259" key="8">
    <source>
        <dbReference type="PROSITE" id="PS50110"/>
    </source>
</evidence>
<feature type="modified residue" description="4-aspartylphosphate" evidence="6">
    <location>
        <position position="53"/>
    </location>
</feature>
<evidence type="ECO:0000256" key="6">
    <source>
        <dbReference type="PROSITE-ProRule" id="PRU00169"/>
    </source>
</evidence>
<dbReference type="InterPro" id="IPR036388">
    <property type="entry name" value="WH-like_DNA-bd_sf"/>
</dbReference>
<dbReference type="SMART" id="SM00862">
    <property type="entry name" value="Trans_reg_C"/>
    <property type="match status" value="1"/>
</dbReference>
<evidence type="ECO:0000256" key="3">
    <source>
        <dbReference type="ARBA" id="ARBA00023015"/>
    </source>
</evidence>
<dbReference type="CDD" id="cd00383">
    <property type="entry name" value="trans_reg_C"/>
    <property type="match status" value="1"/>
</dbReference>
<gene>
    <name evidence="10" type="ORF">HUE87_00680</name>
</gene>
<dbReference type="SUPFAM" id="SSF52172">
    <property type="entry name" value="CheY-like"/>
    <property type="match status" value="1"/>
</dbReference>
<dbReference type="GO" id="GO:0006355">
    <property type="term" value="P:regulation of DNA-templated transcription"/>
    <property type="evidence" value="ECO:0007669"/>
    <property type="project" value="InterPro"/>
</dbReference>
<keyword evidence="2" id="KW-0902">Two-component regulatory system</keyword>
<proteinExistence type="predicted"/>
<evidence type="ECO:0000256" key="2">
    <source>
        <dbReference type="ARBA" id="ARBA00023012"/>
    </source>
</evidence>
<dbReference type="Pfam" id="PF00072">
    <property type="entry name" value="Response_reg"/>
    <property type="match status" value="1"/>
</dbReference>
<dbReference type="PANTHER" id="PTHR48111:SF21">
    <property type="entry name" value="DNA-BINDING DUAL MASTER TRANSCRIPTIONAL REGULATOR RPAA"/>
    <property type="match status" value="1"/>
</dbReference>
<evidence type="ECO:0000256" key="1">
    <source>
        <dbReference type="ARBA" id="ARBA00022553"/>
    </source>
</evidence>
<evidence type="ECO:0000313" key="11">
    <source>
        <dbReference type="Proteomes" id="UP000593836"/>
    </source>
</evidence>
<dbReference type="AlphaFoldDB" id="A0A7S7M1E9"/>
<dbReference type="Gene3D" id="1.10.10.10">
    <property type="entry name" value="Winged helix-like DNA-binding domain superfamily/Winged helix DNA-binding domain"/>
    <property type="match status" value="1"/>
</dbReference>
<dbReference type="InterPro" id="IPR011006">
    <property type="entry name" value="CheY-like_superfamily"/>
</dbReference>
<evidence type="ECO:0000313" key="10">
    <source>
        <dbReference type="EMBL" id="QOY54798.1"/>
    </source>
</evidence>
<organism evidence="10 11">
    <name type="scientific">Candidatus Sulfurimonas marisnigri</name>
    <dbReference type="NCBI Taxonomy" id="2740405"/>
    <lineage>
        <taxon>Bacteria</taxon>
        <taxon>Pseudomonadati</taxon>
        <taxon>Campylobacterota</taxon>
        <taxon>Epsilonproteobacteria</taxon>
        <taxon>Campylobacterales</taxon>
        <taxon>Sulfurimonadaceae</taxon>
        <taxon>Sulfurimonas</taxon>
    </lineage>
</organism>
<evidence type="ECO:0000256" key="5">
    <source>
        <dbReference type="ARBA" id="ARBA00023163"/>
    </source>
</evidence>
<keyword evidence="1 6" id="KW-0597">Phosphoprotein</keyword>
<keyword evidence="4 7" id="KW-0238">DNA-binding</keyword>
<name>A0A7S7M1E9_9BACT</name>
<dbReference type="InterPro" id="IPR001867">
    <property type="entry name" value="OmpR/PhoB-type_DNA-bd"/>
</dbReference>
<feature type="domain" description="OmpR/PhoB-type" evidence="9">
    <location>
        <begin position="127"/>
        <end position="222"/>
    </location>
</feature>
<dbReference type="PANTHER" id="PTHR48111">
    <property type="entry name" value="REGULATOR OF RPOS"/>
    <property type="match status" value="1"/>
</dbReference>
<keyword evidence="3" id="KW-0805">Transcription regulation</keyword>
<protein>
    <submittedName>
        <fullName evidence="10">Response regulator transcription factor</fullName>
    </submittedName>
</protein>
<accession>A0A7S7M1E9</accession>
<feature type="domain" description="Response regulatory" evidence="8">
    <location>
        <begin position="4"/>
        <end position="118"/>
    </location>
</feature>
<evidence type="ECO:0000259" key="9">
    <source>
        <dbReference type="PROSITE" id="PS51755"/>
    </source>
</evidence>
<dbReference type="EMBL" id="CP054493">
    <property type="protein sequence ID" value="QOY54798.1"/>
    <property type="molecule type" value="Genomic_DNA"/>
</dbReference>
<keyword evidence="11" id="KW-1185">Reference proteome</keyword>
<dbReference type="GO" id="GO:0032993">
    <property type="term" value="C:protein-DNA complex"/>
    <property type="evidence" value="ECO:0007669"/>
    <property type="project" value="TreeGrafter"/>
</dbReference>
<dbReference type="GO" id="GO:0005829">
    <property type="term" value="C:cytosol"/>
    <property type="evidence" value="ECO:0007669"/>
    <property type="project" value="TreeGrafter"/>
</dbReference>
<dbReference type="GO" id="GO:0000976">
    <property type="term" value="F:transcription cis-regulatory region binding"/>
    <property type="evidence" value="ECO:0007669"/>
    <property type="project" value="TreeGrafter"/>
</dbReference>
<dbReference type="RefSeq" id="WP_194366842.1">
    <property type="nucleotide sequence ID" value="NZ_CP054493.1"/>
</dbReference>
<dbReference type="PROSITE" id="PS50110">
    <property type="entry name" value="RESPONSE_REGULATORY"/>
    <property type="match status" value="1"/>
</dbReference>